<protein>
    <submittedName>
        <fullName evidence="1">YdeI family protein</fullName>
    </submittedName>
</protein>
<reference evidence="2" key="1">
    <citation type="journal article" date="2019" name="Int. J. Syst. Evol. Microbiol.">
        <title>The Global Catalogue of Microorganisms (GCM) 10K type strain sequencing project: providing services to taxonomists for standard genome sequencing and annotation.</title>
        <authorList>
            <consortium name="The Broad Institute Genomics Platform"/>
            <consortium name="The Broad Institute Genome Sequencing Center for Infectious Disease"/>
            <person name="Wu L."/>
            <person name="Ma J."/>
        </authorList>
    </citation>
    <scope>NUCLEOTIDE SEQUENCE [LARGE SCALE GENOMIC DNA]</scope>
    <source>
        <strain evidence="2">JCM 11650</strain>
    </source>
</reference>
<evidence type="ECO:0000313" key="1">
    <source>
        <dbReference type="EMBL" id="MFD1834647.1"/>
    </source>
</evidence>
<proteinExistence type="predicted"/>
<evidence type="ECO:0000313" key="2">
    <source>
        <dbReference type="Proteomes" id="UP001597280"/>
    </source>
</evidence>
<organism evidence="1 2">
    <name type="scientific">Brachybacterium rhamnosum</name>
    <dbReference type="NCBI Taxonomy" id="173361"/>
    <lineage>
        <taxon>Bacteria</taxon>
        <taxon>Bacillati</taxon>
        <taxon>Actinomycetota</taxon>
        <taxon>Actinomycetes</taxon>
        <taxon>Micrococcales</taxon>
        <taxon>Dermabacteraceae</taxon>
        <taxon>Brachybacterium</taxon>
    </lineage>
</organism>
<comment type="caution">
    <text evidence="1">The sequence shown here is derived from an EMBL/GenBank/DDBJ whole genome shotgun (WGS) entry which is preliminary data.</text>
</comment>
<gene>
    <name evidence="1" type="ORF">ACFSDA_06105</name>
</gene>
<sequence length="199" mass="21546">MSTPDPQDQLVVADVAAFRAWLDQHESTHDGTWVVLAKKGTTEPTSLGYQEALEEALCSGWIDGQKRSRDAATFLQRFTPRRTRSIWSARNVGIIARLEEEGRMRERGRDEVERARADGRWDAAYAGAATAEVPAELNAALASDPAARAAFEALRGSARYSALHPVLSARTAAARERAATRALERLRAESAGADGAGEG</sequence>
<keyword evidence="2" id="KW-1185">Reference proteome</keyword>
<dbReference type="Pfam" id="PF13376">
    <property type="entry name" value="OmdA"/>
    <property type="match status" value="1"/>
</dbReference>
<dbReference type="Proteomes" id="UP001597280">
    <property type="component" value="Unassembled WGS sequence"/>
</dbReference>
<dbReference type="RefSeq" id="WP_137769477.1">
    <property type="nucleotide sequence ID" value="NZ_BAAAIS010000002.1"/>
</dbReference>
<dbReference type="EMBL" id="JBHUFL010000002">
    <property type="protein sequence ID" value="MFD1834647.1"/>
    <property type="molecule type" value="Genomic_DNA"/>
</dbReference>
<name>A0ABW4PWK0_9MICO</name>
<accession>A0ABW4PWK0</accession>